<dbReference type="InterPro" id="IPR005158">
    <property type="entry name" value="BTAD"/>
</dbReference>
<feature type="compositionally biased region" description="Basic and acidic residues" evidence="5">
    <location>
        <begin position="146"/>
        <end position="161"/>
    </location>
</feature>
<proteinExistence type="inferred from homology"/>
<keyword evidence="6" id="KW-0472">Membrane</keyword>
<keyword evidence="3" id="KW-0238">DNA-binding</keyword>
<dbReference type="PANTHER" id="PTHR35807">
    <property type="entry name" value="TRANSCRIPTIONAL REGULATOR REDD-RELATED"/>
    <property type="match status" value="1"/>
</dbReference>
<evidence type="ECO:0000256" key="1">
    <source>
        <dbReference type="ARBA" id="ARBA00005820"/>
    </source>
</evidence>
<dbReference type="InterPro" id="IPR036388">
    <property type="entry name" value="WH-like_DNA-bd_sf"/>
</dbReference>
<dbReference type="EMBL" id="FMHU01000001">
    <property type="protein sequence ID" value="SCL17713.1"/>
    <property type="molecule type" value="Genomic_DNA"/>
</dbReference>
<feature type="compositionally biased region" description="Pro residues" evidence="5">
    <location>
        <begin position="226"/>
        <end position="246"/>
    </location>
</feature>
<reference evidence="9" key="1">
    <citation type="submission" date="2016-06" db="EMBL/GenBank/DDBJ databases">
        <authorList>
            <person name="Varghese N."/>
        </authorList>
    </citation>
    <scope>NUCLEOTIDE SEQUENCE [LARGE SCALE GENOMIC DNA]</scope>
    <source>
        <strain evidence="9">DSM 46123</strain>
    </source>
</reference>
<feature type="compositionally biased region" description="Basic and acidic residues" evidence="5">
    <location>
        <begin position="971"/>
        <end position="983"/>
    </location>
</feature>
<evidence type="ECO:0000313" key="9">
    <source>
        <dbReference type="Proteomes" id="UP000198906"/>
    </source>
</evidence>
<dbReference type="PROSITE" id="PS51782">
    <property type="entry name" value="LYSM"/>
    <property type="match status" value="1"/>
</dbReference>
<keyword evidence="9" id="KW-1185">Reference proteome</keyword>
<dbReference type="AlphaFoldDB" id="A0A1C6RKW7"/>
<feature type="region of interest" description="Disordered" evidence="5">
    <location>
        <begin position="370"/>
        <end position="421"/>
    </location>
</feature>
<evidence type="ECO:0000313" key="8">
    <source>
        <dbReference type="EMBL" id="SCL17713.1"/>
    </source>
</evidence>
<dbReference type="InterPro" id="IPR018392">
    <property type="entry name" value="LysM"/>
</dbReference>
<keyword evidence="2" id="KW-0805">Transcription regulation</keyword>
<comment type="similarity">
    <text evidence="1">Belongs to the AfsR/DnrI/RedD regulatory family.</text>
</comment>
<dbReference type="InterPro" id="IPR051677">
    <property type="entry name" value="AfsR-DnrI-RedD_regulator"/>
</dbReference>
<dbReference type="PANTHER" id="PTHR35807:SF1">
    <property type="entry name" value="TRANSCRIPTIONAL REGULATOR REDD"/>
    <property type="match status" value="1"/>
</dbReference>
<name>A0A1C6RKW7_9ACTN</name>
<evidence type="ECO:0000256" key="6">
    <source>
        <dbReference type="SAM" id="Phobius"/>
    </source>
</evidence>
<dbReference type="SMART" id="SM00862">
    <property type="entry name" value="Trans_reg_C"/>
    <property type="match status" value="1"/>
</dbReference>
<protein>
    <submittedName>
        <fullName evidence="8">Transcriptional activator domain-containing protein</fullName>
    </submittedName>
</protein>
<dbReference type="SUPFAM" id="SSF48452">
    <property type="entry name" value="TPR-like"/>
    <property type="match status" value="1"/>
</dbReference>
<feature type="compositionally biased region" description="Low complexity" evidence="5">
    <location>
        <begin position="591"/>
        <end position="600"/>
    </location>
</feature>
<evidence type="ECO:0000256" key="5">
    <source>
        <dbReference type="SAM" id="MobiDB-lite"/>
    </source>
</evidence>
<dbReference type="Gene3D" id="3.10.350.10">
    <property type="entry name" value="LysM domain"/>
    <property type="match status" value="1"/>
</dbReference>
<accession>A0A1C6RKW7</accession>
<dbReference type="GO" id="GO:0003677">
    <property type="term" value="F:DNA binding"/>
    <property type="evidence" value="ECO:0007669"/>
    <property type="project" value="UniProtKB-KW"/>
</dbReference>
<sequence>MARRWSALIRTMAVAVVVTVVPVILVRVGNDTVPRPSTALLREWIHQPLTPGFLAALVLTAAWLVWALLATAVAVRVYTWTTRLAGWLPPIHLPRPLQGLTAAILGASAITTSGLAAQAASAPATATLHEPAPHGASTTVDTTTRPVDRSGVDRNPTHTVRRGESLSTIAQHRLGDRDRWDDIFTLNRGTRFPVGGALTDPDVIHPGWILDLPVNTATPPNRQQPRPDPPEPPAVAQPAPESPTPAPTTTAPNTGPAAPTTPHASDIGQEAPGLATAPTATCETASPAPAGDTQGRWPARGVSLPGGSWVDAGLAAAIAAAVTLVWAHRQHRYVPRTTPSSAIRLDDSDLTPMPHVVRQIRHGLRRAVPSDTTVHDARDPRDGNVGDQDGAHATDDIGVVDRAGGSPSVMAIDGEEASDTAGTVPVAPALAHRPSAVWPSTGLGLTGPGAHAAARGLLTAALAADRTEHPDARTHVVMRSTTAAALLGTAVTLPRTPRLTVTTSLDEALQVLETQTMHRSRLVDQHEIDTVAALRRSGPWDEPLPRILFIADEAASHERTRIAAILAQGERLDIHGVLLAAWPDGDTVVVDTDGTTTPTDGKPRHGTQAAHGGRLAVLTPAETIDVITVLAEAHPDEHQALAAESTGPVSAWNPPPALAETDDVDELAQLGQDEPTEPVPTDAETVPDQSVAEVPAHAASHSSTHSHPAAPGEEPGSGDREDPSPQPGGRIAVRVLGDARIVDMDTTVPLRAKSLELLVYLAVHDGDASQDAILDDLLPDAPRSKAPHRLHTYVSALRKTLARTGGTGSYLTHPARRYALNREALDVDLWRMRDALRDAERATSDADRLAALRAAVNAYGGGLAEGFDYEWIEAHREGIRRQALDAHLALATATTDPTEALTVLEAAIRHDPYGEPLYQQAMRARAALGHLDEIRALRRTLTRRLDEIDTEPSEDTTALADRLIAGLRQRRPAEQPDHHGGRP</sequence>
<dbReference type="InterPro" id="IPR001867">
    <property type="entry name" value="OmpR/PhoB-type_DNA-bd"/>
</dbReference>
<keyword evidence="6" id="KW-0812">Transmembrane</keyword>
<dbReference type="SUPFAM" id="SSF46894">
    <property type="entry name" value="C-terminal effector domain of the bipartite response regulators"/>
    <property type="match status" value="1"/>
</dbReference>
<dbReference type="Pfam" id="PF03704">
    <property type="entry name" value="BTAD"/>
    <property type="match status" value="1"/>
</dbReference>
<feature type="transmembrane region" description="Helical" evidence="6">
    <location>
        <begin position="309"/>
        <end position="327"/>
    </location>
</feature>
<feature type="domain" description="LysM" evidence="7">
    <location>
        <begin position="156"/>
        <end position="212"/>
    </location>
</feature>
<organism evidence="8 9">
    <name type="scientific">Micromonospora inyonensis</name>
    <dbReference type="NCBI Taxonomy" id="47866"/>
    <lineage>
        <taxon>Bacteria</taxon>
        <taxon>Bacillati</taxon>
        <taxon>Actinomycetota</taxon>
        <taxon>Actinomycetes</taxon>
        <taxon>Micromonosporales</taxon>
        <taxon>Micromonosporaceae</taxon>
        <taxon>Micromonospora</taxon>
    </lineage>
</organism>
<evidence type="ECO:0000259" key="7">
    <source>
        <dbReference type="PROSITE" id="PS51782"/>
    </source>
</evidence>
<dbReference type="GO" id="GO:0006355">
    <property type="term" value="P:regulation of DNA-templated transcription"/>
    <property type="evidence" value="ECO:0007669"/>
    <property type="project" value="InterPro"/>
</dbReference>
<evidence type="ECO:0000256" key="4">
    <source>
        <dbReference type="ARBA" id="ARBA00023163"/>
    </source>
</evidence>
<feature type="region of interest" description="Disordered" evidence="5">
    <location>
        <begin position="125"/>
        <end position="161"/>
    </location>
</feature>
<feature type="region of interest" description="Disordered" evidence="5">
    <location>
        <begin position="214"/>
        <end position="300"/>
    </location>
</feature>
<keyword evidence="6" id="KW-1133">Transmembrane helix</keyword>
<dbReference type="InterPro" id="IPR016032">
    <property type="entry name" value="Sig_transdc_resp-reg_C-effctor"/>
</dbReference>
<feature type="compositionally biased region" description="Low complexity" evidence="5">
    <location>
        <begin position="695"/>
        <end position="711"/>
    </location>
</feature>
<feature type="region of interest" description="Disordered" evidence="5">
    <location>
        <begin position="591"/>
        <end position="610"/>
    </location>
</feature>
<keyword evidence="4" id="KW-0804">Transcription</keyword>
<dbReference type="InterPro" id="IPR011990">
    <property type="entry name" value="TPR-like_helical_dom_sf"/>
</dbReference>
<dbReference type="InterPro" id="IPR036779">
    <property type="entry name" value="LysM_dom_sf"/>
</dbReference>
<feature type="transmembrane region" description="Helical" evidence="6">
    <location>
        <begin position="7"/>
        <end position="29"/>
    </location>
</feature>
<evidence type="ECO:0000256" key="2">
    <source>
        <dbReference type="ARBA" id="ARBA00023015"/>
    </source>
</evidence>
<feature type="region of interest" description="Disordered" evidence="5">
    <location>
        <begin position="963"/>
        <end position="983"/>
    </location>
</feature>
<feature type="transmembrane region" description="Helical" evidence="6">
    <location>
        <begin position="49"/>
        <end position="75"/>
    </location>
</feature>
<dbReference type="Gene3D" id="1.10.10.10">
    <property type="entry name" value="Winged helix-like DNA-binding domain superfamily/Winged helix DNA-binding domain"/>
    <property type="match status" value="1"/>
</dbReference>
<dbReference type="STRING" id="47866.GA0074694_2105"/>
<dbReference type="RefSeq" id="WP_245714627.1">
    <property type="nucleotide sequence ID" value="NZ_FMHU01000001.1"/>
</dbReference>
<dbReference type="SMART" id="SM01043">
    <property type="entry name" value="BTAD"/>
    <property type="match status" value="1"/>
</dbReference>
<dbReference type="GO" id="GO:0000160">
    <property type="term" value="P:phosphorelay signal transduction system"/>
    <property type="evidence" value="ECO:0007669"/>
    <property type="project" value="InterPro"/>
</dbReference>
<feature type="compositionally biased region" description="Basic and acidic residues" evidence="5">
    <location>
        <begin position="373"/>
        <end position="395"/>
    </location>
</feature>
<evidence type="ECO:0000256" key="3">
    <source>
        <dbReference type="ARBA" id="ARBA00023125"/>
    </source>
</evidence>
<dbReference type="CDD" id="cd00118">
    <property type="entry name" value="LysM"/>
    <property type="match status" value="1"/>
</dbReference>
<dbReference type="Gene3D" id="1.25.40.10">
    <property type="entry name" value="Tetratricopeptide repeat domain"/>
    <property type="match status" value="1"/>
</dbReference>
<feature type="compositionally biased region" description="Low complexity" evidence="5">
    <location>
        <begin position="247"/>
        <end position="264"/>
    </location>
</feature>
<gene>
    <name evidence="8" type="ORF">GA0074694_2105</name>
</gene>
<feature type="region of interest" description="Disordered" evidence="5">
    <location>
        <begin position="672"/>
        <end position="730"/>
    </location>
</feature>
<dbReference type="Proteomes" id="UP000198906">
    <property type="component" value="Unassembled WGS sequence"/>
</dbReference>